<keyword evidence="3" id="KW-0813">Transport</keyword>
<dbReference type="NCBIfam" id="TIGR01844">
    <property type="entry name" value="type_I_sec_TolC"/>
    <property type="match status" value="1"/>
</dbReference>
<dbReference type="InterPro" id="IPR010130">
    <property type="entry name" value="T1SS_OMP_TolC"/>
</dbReference>
<dbReference type="PANTHER" id="PTHR30026:SF20">
    <property type="entry name" value="OUTER MEMBRANE PROTEIN TOLC"/>
    <property type="match status" value="1"/>
</dbReference>
<dbReference type="RefSeq" id="WP_161015346.1">
    <property type="nucleotide sequence ID" value="NZ_WWCK01000005.1"/>
</dbReference>
<comment type="caution">
    <text evidence="9">The sequence shown here is derived from an EMBL/GenBank/DDBJ whole genome shotgun (WGS) entry which is preliminary data.</text>
</comment>
<feature type="chain" id="PRO_5031273450" evidence="8">
    <location>
        <begin position="26"/>
        <end position="444"/>
    </location>
</feature>
<reference evidence="9 10" key="1">
    <citation type="submission" date="2019-12" db="EMBL/GenBank/DDBJ databases">
        <title>Novel species isolated from a subtropical stream in China.</title>
        <authorList>
            <person name="Lu H."/>
        </authorList>
    </citation>
    <scope>NUCLEOTIDE SEQUENCE [LARGE SCALE GENOMIC DNA]</scope>
    <source>
        <strain evidence="9 10">FT55W</strain>
    </source>
</reference>
<dbReference type="Gene3D" id="1.20.1600.10">
    <property type="entry name" value="Outer membrane efflux proteins (OEP)"/>
    <property type="match status" value="1"/>
</dbReference>
<dbReference type="SUPFAM" id="SSF56954">
    <property type="entry name" value="Outer membrane efflux proteins (OEP)"/>
    <property type="match status" value="1"/>
</dbReference>
<evidence type="ECO:0000256" key="8">
    <source>
        <dbReference type="SAM" id="SignalP"/>
    </source>
</evidence>
<evidence type="ECO:0000313" key="10">
    <source>
        <dbReference type="Proteomes" id="UP000450012"/>
    </source>
</evidence>
<gene>
    <name evidence="9" type="ORF">GTP45_18530</name>
</gene>
<keyword evidence="8" id="KW-0732">Signal</keyword>
<dbReference type="GO" id="GO:0015288">
    <property type="term" value="F:porin activity"/>
    <property type="evidence" value="ECO:0007669"/>
    <property type="project" value="TreeGrafter"/>
</dbReference>
<keyword evidence="10" id="KW-1185">Reference proteome</keyword>
<dbReference type="Proteomes" id="UP000450012">
    <property type="component" value="Unassembled WGS sequence"/>
</dbReference>
<protein>
    <submittedName>
        <fullName evidence="9">TolC family outer membrane protein</fullName>
    </submittedName>
</protein>
<dbReference type="InterPro" id="IPR051906">
    <property type="entry name" value="TolC-like"/>
</dbReference>
<accession>A0A7X4GSI0</accession>
<evidence type="ECO:0000256" key="3">
    <source>
        <dbReference type="ARBA" id="ARBA00022448"/>
    </source>
</evidence>
<dbReference type="AlphaFoldDB" id="A0A7X4GSI0"/>
<keyword evidence="7" id="KW-0998">Cell outer membrane</keyword>
<feature type="signal peptide" evidence="8">
    <location>
        <begin position="1"/>
        <end position="25"/>
    </location>
</feature>
<evidence type="ECO:0000313" key="9">
    <source>
        <dbReference type="EMBL" id="MYM68816.1"/>
    </source>
</evidence>
<evidence type="ECO:0000256" key="4">
    <source>
        <dbReference type="ARBA" id="ARBA00022452"/>
    </source>
</evidence>
<comment type="similarity">
    <text evidence="2">Belongs to the outer membrane factor (OMF) (TC 1.B.17) family.</text>
</comment>
<dbReference type="GO" id="GO:0009279">
    <property type="term" value="C:cell outer membrane"/>
    <property type="evidence" value="ECO:0007669"/>
    <property type="project" value="UniProtKB-SubCell"/>
</dbReference>
<name>A0A7X4GSI0_9BURK</name>
<dbReference type="GO" id="GO:0015562">
    <property type="term" value="F:efflux transmembrane transporter activity"/>
    <property type="evidence" value="ECO:0007669"/>
    <property type="project" value="InterPro"/>
</dbReference>
<dbReference type="GO" id="GO:1990281">
    <property type="term" value="C:efflux pump complex"/>
    <property type="evidence" value="ECO:0007669"/>
    <property type="project" value="TreeGrafter"/>
</dbReference>
<organism evidence="9 10">
    <name type="scientific">Duganella rivi</name>
    <dbReference type="NCBI Taxonomy" id="2666083"/>
    <lineage>
        <taxon>Bacteria</taxon>
        <taxon>Pseudomonadati</taxon>
        <taxon>Pseudomonadota</taxon>
        <taxon>Betaproteobacteria</taxon>
        <taxon>Burkholderiales</taxon>
        <taxon>Oxalobacteraceae</taxon>
        <taxon>Telluria group</taxon>
        <taxon>Duganella</taxon>
    </lineage>
</organism>
<dbReference type="Pfam" id="PF02321">
    <property type="entry name" value="OEP"/>
    <property type="match status" value="2"/>
</dbReference>
<evidence type="ECO:0000256" key="2">
    <source>
        <dbReference type="ARBA" id="ARBA00007613"/>
    </source>
</evidence>
<sequence length="444" mass="48807">MSKFPFRVRALAAAALVCCAGQAGAIGLLQAYNAALANDPAYRSAIHEYEAGQQNKAIGRSQLLPQISANYSASKNRTDIITQTPLGDSPSHPVYFSRSSSVQLRQPILNLDSLARYKQSVAQTDYSAAVFDSRKQEMIVRLVSAYLDALLQSEQLRLTQAQRDAYIEQKNVNDRLFEKGEGTRTDMIETQARLDLSEAQVLEAQDSLQTALATLSALVGEKVMVLDDLAPQFRIAPMGADSYEDWKDIALKNNPEIRAQEFGVEAARQDVNKNRAGHAPRVDFVTSYSKNTADTINTYNQQSTVRAVGIQVSIPLFSGGYATATTRQSAANYEKSKSDLQTNTDKVLVELKRQYSAVLSSSKRVLALEKAVASGELLITATEQSIKGGVRINLDLLNARQQLYTSRRDQAQARYNYLLSTVKMKAAAGVLGVDDLREVAGYFR</sequence>
<evidence type="ECO:0000256" key="5">
    <source>
        <dbReference type="ARBA" id="ARBA00022692"/>
    </source>
</evidence>
<dbReference type="InterPro" id="IPR003423">
    <property type="entry name" value="OMP_efflux"/>
</dbReference>
<dbReference type="PANTHER" id="PTHR30026">
    <property type="entry name" value="OUTER MEMBRANE PROTEIN TOLC"/>
    <property type="match status" value="1"/>
</dbReference>
<keyword evidence="4" id="KW-1134">Transmembrane beta strand</keyword>
<keyword evidence="5" id="KW-0812">Transmembrane</keyword>
<evidence type="ECO:0000256" key="7">
    <source>
        <dbReference type="ARBA" id="ARBA00023237"/>
    </source>
</evidence>
<keyword evidence="6" id="KW-0472">Membrane</keyword>
<evidence type="ECO:0000256" key="1">
    <source>
        <dbReference type="ARBA" id="ARBA00004442"/>
    </source>
</evidence>
<dbReference type="EMBL" id="WWCK01000005">
    <property type="protein sequence ID" value="MYM68816.1"/>
    <property type="molecule type" value="Genomic_DNA"/>
</dbReference>
<evidence type="ECO:0000256" key="6">
    <source>
        <dbReference type="ARBA" id="ARBA00023136"/>
    </source>
</evidence>
<proteinExistence type="inferred from homology"/>
<comment type="subcellular location">
    <subcellularLocation>
        <location evidence="1">Cell outer membrane</location>
    </subcellularLocation>
</comment>